<protein>
    <submittedName>
        <fullName evidence="7">Putative membrane protein</fullName>
    </submittedName>
</protein>
<keyword evidence="3 6" id="KW-1133">Transmembrane helix</keyword>
<dbReference type="GO" id="GO:0046872">
    <property type="term" value="F:metal ion binding"/>
    <property type="evidence" value="ECO:0007669"/>
    <property type="project" value="UniProtKB-KW"/>
</dbReference>
<dbReference type="PANTHER" id="PTHR20855">
    <property type="entry name" value="ADIPOR/PROGESTIN RECEPTOR-RELATED"/>
    <property type="match status" value="1"/>
</dbReference>
<keyword evidence="4 6" id="KW-0472">Membrane</keyword>
<comment type="subcellular location">
    <subcellularLocation>
        <location evidence="1">Membrane</location>
        <topology evidence="1">Multi-pass membrane protein</topology>
    </subcellularLocation>
</comment>
<feature type="transmembrane region" description="Helical" evidence="6">
    <location>
        <begin position="162"/>
        <end position="186"/>
    </location>
</feature>
<sequence>MAGAVLLLGWAAGTADATQITTVAIYAATLITTFVASAVYHLTPWHSIRPLLRRIDHAAIYLKIAGTYTPLVVTIGSGFAYLVLALVWTLALIGVVLKLFFWRTPGRSGPALYLVMGWLSPPLIWSLWPVVPLSTIVLIALGGLIYTAGVPFYAAQRLRYATAIWHGCVVIASACFFIAIASGVAAQG</sequence>
<evidence type="ECO:0000256" key="1">
    <source>
        <dbReference type="ARBA" id="ARBA00004141"/>
    </source>
</evidence>
<evidence type="ECO:0000256" key="6">
    <source>
        <dbReference type="SAM" id="Phobius"/>
    </source>
</evidence>
<evidence type="ECO:0000313" key="7">
    <source>
        <dbReference type="EMBL" id="EAQ07957.1"/>
    </source>
</evidence>
<reference evidence="7 8" key="1">
    <citation type="submission" date="2006-01" db="EMBL/GenBank/DDBJ databases">
        <authorList>
            <person name="Hagstrom A."/>
            <person name="Ferriera S."/>
            <person name="Johnson J."/>
            <person name="Kravitz S."/>
            <person name="Halpern A."/>
            <person name="Remington K."/>
            <person name="Beeson K."/>
            <person name="Tran B."/>
            <person name="Rogers Y.-H."/>
            <person name="Friedman R."/>
            <person name="Venter J.C."/>
        </authorList>
    </citation>
    <scope>NUCLEOTIDE SEQUENCE [LARGE SCALE GENOMIC DNA]</scope>
    <source>
        <strain evidence="7 8">SKA53</strain>
    </source>
</reference>
<feature type="binding site" evidence="5">
    <location>
        <position position="41"/>
    </location>
    <ligand>
        <name>Zn(2+)</name>
        <dbReference type="ChEBI" id="CHEBI:29105"/>
    </ligand>
</feature>
<dbReference type="Proteomes" id="UP000004507">
    <property type="component" value="Unassembled WGS sequence"/>
</dbReference>
<evidence type="ECO:0000313" key="8">
    <source>
        <dbReference type="Proteomes" id="UP000004507"/>
    </source>
</evidence>
<organism evidence="7 8">
    <name type="scientific">Yoonia vestfoldensis SKA53</name>
    <dbReference type="NCBI Taxonomy" id="314232"/>
    <lineage>
        <taxon>Bacteria</taxon>
        <taxon>Pseudomonadati</taxon>
        <taxon>Pseudomonadota</taxon>
        <taxon>Alphaproteobacteria</taxon>
        <taxon>Rhodobacterales</taxon>
        <taxon>Paracoccaceae</taxon>
        <taxon>Yoonia</taxon>
    </lineage>
</organism>
<keyword evidence="8" id="KW-1185">Reference proteome</keyword>
<keyword evidence="5" id="KW-0862">Zinc</keyword>
<evidence type="ECO:0000256" key="4">
    <source>
        <dbReference type="ARBA" id="ARBA00023136"/>
    </source>
</evidence>
<feature type="transmembrane region" description="Helical" evidence="6">
    <location>
        <begin position="79"/>
        <end position="100"/>
    </location>
</feature>
<dbReference type="eggNOG" id="COG1272">
    <property type="taxonomic scope" value="Bacteria"/>
</dbReference>
<feature type="transmembrane region" description="Helical" evidence="6">
    <location>
        <begin position="112"/>
        <end position="130"/>
    </location>
</feature>
<dbReference type="PANTHER" id="PTHR20855:SF3">
    <property type="entry name" value="LD03007P"/>
    <property type="match status" value="1"/>
</dbReference>
<dbReference type="GO" id="GO:0016020">
    <property type="term" value="C:membrane"/>
    <property type="evidence" value="ECO:0007669"/>
    <property type="project" value="UniProtKB-SubCell"/>
</dbReference>
<name>A3V1I2_9RHOB</name>
<evidence type="ECO:0000256" key="3">
    <source>
        <dbReference type="ARBA" id="ARBA00022989"/>
    </source>
</evidence>
<dbReference type="STRING" id="314232.SKA53_09544"/>
<keyword evidence="2 6" id="KW-0812">Transmembrane</keyword>
<accession>A3V1I2</accession>
<feature type="transmembrane region" description="Helical" evidence="6">
    <location>
        <begin position="25"/>
        <end position="43"/>
    </location>
</feature>
<dbReference type="EMBL" id="AAMS01000001">
    <property type="protein sequence ID" value="EAQ07957.1"/>
    <property type="molecule type" value="Genomic_DNA"/>
</dbReference>
<gene>
    <name evidence="7" type="ORF">SKA53_09544</name>
</gene>
<comment type="caution">
    <text evidence="7">The sequence shown here is derived from an EMBL/GenBank/DDBJ whole genome shotgun (WGS) entry which is preliminary data.</text>
</comment>
<feature type="transmembrane region" description="Helical" evidence="6">
    <location>
        <begin position="136"/>
        <end position="155"/>
    </location>
</feature>
<dbReference type="HOGENOM" id="CLU_051078_1_2_5"/>
<keyword evidence="5" id="KW-0479">Metal-binding</keyword>
<dbReference type="AlphaFoldDB" id="A3V1I2"/>
<dbReference type="InterPro" id="IPR004254">
    <property type="entry name" value="AdipoR/HlyIII-related"/>
</dbReference>
<feature type="binding site" evidence="5">
    <location>
        <position position="166"/>
    </location>
    <ligand>
        <name>Zn(2+)</name>
        <dbReference type="ChEBI" id="CHEBI:29105"/>
    </ligand>
</feature>
<proteinExistence type="predicted"/>
<dbReference type="Pfam" id="PF03006">
    <property type="entry name" value="HlyIII"/>
    <property type="match status" value="1"/>
</dbReference>
<feature type="transmembrane region" description="Helical" evidence="6">
    <location>
        <begin position="55"/>
        <end position="73"/>
    </location>
</feature>
<evidence type="ECO:0000256" key="2">
    <source>
        <dbReference type="ARBA" id="ARBA00022692"/>
    </source>
</evidence>
<evidence type="ECO:0000256" key="5">
    <source>
        <dbReference type="PIRSR" id="PIRSR604254-1"/>
    </source>
</evidence>